<dbReference type="STRING" id="1577792.QX51_11635"/>
<dbReference type="AlphaFoldDB" id="A0A0B3VW48"/>
<name>A0A0B3VW48_9FIRM</name>
<comment type="caution">
    <text evidence="2">The sequence shown here is derived from an EMBL/GenBank/DDBJ whole genome shotgun (WGS) entry which is preliminary data.</text>
</comment>
<organism evidence="2 3">
    <name type="scientific">Terrisporobacter othiniensis</name>
    <dbReference type="NCBI Taxonomy" id="1577792"/>
    <lineage>
        <taxon>Bacteria</taxon>
        <taxon>Bacillati</taxon>
        <taxon>Bacillota</taxon>
        <taxon>Clostridia</taxon>
        <taxon>Peptostreptococcales</taxon>
        <taxon>Peptostreptococcaceae</taxon>
        <taxon>Terrisporobacter</taxon>
    </lineage>
</organism>
<dbReference type="Proteomes" id="UP000031189">
    <property type="component" value="Unassembled WGS sequence"/>
</dbReference>
<dbReference type="Pfam" id="PF13538">
    <property type="entry name" value="UvrD_C_2"/>
    <property type="match status" value="1"/>
</dbReference>
<dbReference type="InterPro" id="IPR027417">
    <property type="entry name" value="P-loop_NTPase"/>
</dbReference>
<dbReference type="Gene3D" id="3.40.50.300">
    <property type="entry name" value="P-loop containing nucleotide triphosphate hydrolases"/>
    <property type="match status" value="1"/>
</dbReference>
<evidence type="ECO:0000313" key="2">
    <source>
        <dbReference type="EMBL" id="KHS56819.1"/>
    </source>
</evidence>
<feature type="domain" description="UvrD-like helicase C-terminal" evidence="1">
    <location>
        <begin position="40"/>
        <end position="87"/>
    </location>
</feature>
<keyword evidence="3" id="KW-1185">Reference proteome</keyword>
<accession>A0A0B3VW48</accession>
<reference evidence="2 3" key="1">
    <citation type="submission" date="2014-12" db="EMBL/GenBank/DDBJ databases">
        <title>Draft genome sequence of Terrisporobacter sp. 08-306576, isolated from the blood culture of a bacteremia patient.</title>
        <authorList>
            <person name="Lund L.C."/>
            <person name="Sydenham T.V."/>
            <person name="Hogh S.V."/>
            <person name="Skov M.N."/>
            <person name="Kemp M."/>
            <person name="Justesen U.S."/>
        </authorList>
    </citation>
    <scope>NUCLEOTIDE SEQUENCE [LARGE SCALE GENOMIC DNA]</scope>
    <source>
        <strain evidence="2 3">08-306576</strain>
    </source>
</reference>
<sequence>MVLLQKQACETRYLYNLLQSNNMEVSSITKDDDSFTDGIVVIHSYLAKGLEFDVVFIYDASNKNCNSEDERLLLYTCFTRALHVLNIYYVGEVTSLLK</sequence>
<dbReference type="InterPro" id="IPR027785">
    <property type="entry name" value="UvrD-like_helicase_C"/>
</dbReference>
<dbReference type="EMBL" id="JWHR01000105">
    <property type="protein sequence ID" value="KHS56819.1"/>
    <property type="molecule type" value="Genomic_DNA"/>
</dbReference>
<gene>
    <name evidence="2" type="ORF">QX51_11635</name>
</gene>
<proteinExistence type="predicted"/>
<evidence type="ECO:0000313" key="3">
    <source>
        <dbReference type="Proteomes" id="UP000031189"/>
    </source>
</evidence>
<dbReference type="SUPFAM" id="SSF52540">
    <property type="entry name" value="P-loop containing nucleoside triphosphate hydrolases"/>
    <property type="match status" value="1"/>
</dbReference>
<evidence type="ECO:0000259" key="1">
    <source>
        <dbReference type="Pfam" id="PF13538"/>
    </source>
</evidence>
<protein>
    <recommendedName>
        <fullName evidence="1">UvrD-like helicase C-terminal domain-containing protein</fullName>
    </recommendedName>
</protein>